<dbReference type="InterPro" id="IPR029063">
    <property type="entry name" value="SAM-dependent_MTases_sf"/>
</dbReference>
<protein>
    <submittedName>
        <fullName evidence="3">S-adenosyl-L-methionine-dependent methyltransferase</fullName>
    </submittedName>
</protein>
<dbReference type="EMBL" id="MU858152">
    <property type="protein sequence ID" value="KAK4211320.1"/>
    <property type="molecule type" value="Genomic_DNA"/>
</dbReference>
<comment type="similarity">
    <text evidence="1">Belongs to the methyltransferase superfamily. LaeA methyltransferase family.</text>
</comment>
<evidence type="ECO:0000313" key="3">
    <source>
        <dbReference type="EMBL" id="KAK4211320.1"/>
    </source>
</evidence>
<dbReference type="AlphaFoldDB" id="A0AAN6Y3V6"/>
<accession>A0AAN6Y3V6</accession>
<dbReference type="GO" id="GO:0008168">
    <property type="term" value="F:methyltransferase activity"/>
    <property type="evidence" value="ECO:0007669"/>
    <property type="project" value="UniProtKB-KW"/>
</dbReference>
<dbReference type="PANTHER" id="PTHR43591">
    <property type="entry name" value="METHYLTRANSFERASE"/>
    <property type="match status" value="1"/>
</dbReference>
<evidence type="ECO:0000256" key="1">
    <source>
        <dbReference type="ARBA" id="ARBA00038158"/>
    </source>
</evidence>
<proteinExistence type="inferred from homology"/>
<name>A0AAN6Y3V6_9PEZI</name>
<organism evidence="3 4">
    <name type="scientific">Rhypophila decipiens</name>
    <dbReference type="NCBI Taxonomy" id="261697"/>
    <lineage>
        <taxon>Eukaryota</taxon>
        <taxon>Fungi</taxon>
        <taxon>Dikarya</taxon>
        <taxon>Ascomycota</taxon>
        <taxon>Pezizomycotina</taxon>
        <taxon>Sordariomycetes</taxon>
        <taxon>Sordariomycetidae</taxon>
        <taxon>Sordariales</taxon>
        <taxon>Naviculisporaceae</taxon>
        <taxon>Rhypophila</taxon>
    </lineage>
</organism>
<dbReference type="Proteomes" id="UP001301769">
    <property type="component" value="Unassembled WGS sequence"/>
</dbReference>
<dbReference type="GO" id="GO:0032259">
    <property type="term" value="P:methylation"/>
    <property type="evidence" value="ECO:0007669"/>
    <property type="project" value="UniProtKB-KW"/>
</dbReference>
<dbReference type="CDD" id="cd02440">
    <property type="entry name" value="AdoMet_MTases"/>
    <property type="match status" value="1"/>
</dbReference>
<dbReference type="PANTHER" id="PTHR43591:SF50">
    <property type="entry name" value="METHYLTRANSFERASE DOMAIN-CONTAINING PROTEIN-RELATED"/>
    <property type="match status" value="1"/>
</dbReference>
<keyword evidence="3" id="KW-0489">Methyltransferase</keyword>
<evidence type="ECO:0000313" key="4">
    <source>
        <dbReference type="Proteomes" id="UP001301769"/>
    </source>
</evidence>
<reference evidence="3" key="2">
    <citation type="submission" date="2023-05" db="EMBL/GenBank/DDBJ databases">
        <authorList>
            <consortium name="Lawrence Berkeley National Laboratory"/>
            <person name="Steindorff A."/>
            <person name="Hensen N."/>
            <person name="Bonometti L."/>
            <person name="Westerberg I."/>
            <person name="Brannstrom I.O."/>
            <person name="Guillou S."/>
            <person name="Cros-Aarteil S."/>
            <person name="Calhoun S."/>
            <person name="Haridas S."/>
            <person name="Kuo A."/>
            <person name="Mondo S."/>
            <person name="Pangilinan J."/>
            <person name="Riley R."/>
            <person name="Labutti K."/>
            <person name="Andreopoulos B."/>
            <person name="Lipzen A."/>
            <person name="Chen C."/>
            <person name="Yanf M."/>
            <person name="Daum C."/>
            <person name="Ng V."/>
            <person name="Clum A."/>
            <person name="Ohm R."/>
            <person name="Martin F."/>
            <person name="Silar P."/>
            <person name="Natvig D."/>
            <person name="Lalanne C."/>
            <person name="Gautier V."/>
            <person name="Ament-Velasquez S.L."/>
            <person name="Kruys A."/>
            <person name="Hutchinson M.I."/>
            <person name="Powell A.J."/>
            <person name="Barry K."/>
            <person name="Miller A.N."/>
            <person name="Grigoriev I.V."/>
            <person name="Debuchy R."/>
            <person name="Gladieux P."/>
            <person name="Thoren M.H."/>
            <person name="Johannesson H."/>
        </authorList>
    </citation>
    <scope>NUCLEOTIDE SEQUENCE</scope>
    <source>
        <strain evidence="3">PSN293</strain>
    </source>
</reference>
<feature type="domain" description="Methyltransferase type 12" evidence="2">
    <location>
        <begin position="48"/>
        <end position="149"/>
    </location>
</feature>
<comment type="caution">
    <text evidence="3">The sequence shown here is derived from an EMBL/GenBank/DDBJ whole genome shotgun (WGS) entry which is preliminary data.</text>
</comment>
<dbReference type="Gene3D" id="3.40.50.150">
    <property type="entry name" value="Vaccinia Virus protein VP39"/>
    <property type="match status" value="1"/>
</dbReference>
<dbReference type="InterPro" id="IPR013217">
    <property type="entry name" value="Methyltransf_12"/>
</dbReference>
<dbReference type="Pfam" id="PF08242">
    <property type="entry name" value="Methyltransf_12"/>
    <property type="match status" value="1"/>
</dbReference>
<evidence type="ECO:0000259" key="2">
    <source>
        <dbReference type="Pfam" id="PF08242"/>
    </source>
</evidence>
<keyword evidence="4" id="KW-1185">Reference proteome</keyword>
<keyword evidence="3" id="KW-0808">Transferase</keyword>
<sequence>MSKSLQYVLGRGLGASTRLNFQHSILKEHLNGLVHSKVPLPPRPVIADIGTGTGIWPVEVLTRLKWSKDGVQGAQLHGFDVSKDQFPHESLLPKQVSLHQQDAFGAYPDKFVGKFDLVHVRAFVSIINPDNIKPFLRGITSLLKPGGFLQWVDLNPINTEIRYIGRGPDPKPGHIQYAVDQYKAFRGVPIFSDLDKHTLGHGLQLVSHDASRLEGFMLPLWFQNEVMALEDFYVRPAKMSGDPAKIQQAEETVASFINEAQSGAYISPEVFVRVMQKA</sequence>
<gene>
    <name evidence="3" type="ORF">QBC37DRAFT_427216</name>
</gene>
<dbReference type="SUPFAM" id="SSF53335">
    <property type="entry name" value="S-adenosyl-L-methionine-dependent methyltransferases"/>
    <property type="match status" value="1"/>
</dbReference>
<reference evidence="3" key="1">
    <citation type="journal article" date="2023" name="Mol. Phylogenet. Evol.">
        <title>Genome-scale phylogeny and comparative genomics of the fungal order Sordariales.</title>
        <authorList>
            <person name="Hensen N."/>
            <person name="Bonometti L."/>
            <person name="Westerberg I."/>
            <person name="Brannstrom I.O."/>
            <person name="Guillou S."/>
            <person name="Cros-Aarteil S."/>
            <person name="Calhoun S."/>
            <person name="Haridas S."/>
            <person name="Kuo A."/>
            <person name="Mondo S."/>
            <person name="Pangilinan J."/>
            <person name="Riley R."/>
            <person name="LaButti K."/>
            <person name="Andreopoulos B."/>
            <person name="Lipzen A."/>
            <person name="Chen C."/>
            <person name="Yan M."/>
            <person name="Daum C."/>
            <person name="Ng V."/>
            <person name="Clum A."/>
            <person name="Steindorff A."/>
            <person name="Ohm R.A."/>
            <person name="Martin F."/>
            <person name="Silar P."/>
            <person name="Natvig D.O."/>
            <person name="Lalanne C."/>
            <person name="Gautier V."/>
            <person name="Ament-Velasquez S.L."/>
            <person name="Kruys A."/>
            <person name="Hutchinson M.I."/>
            <person name="Powell A.J."/>
            <person name="Barry K."/>
            <person name="Miller A.N."/>
            <person name="Grigoriev I.V."/>
            <person name="Debuchy R."/>
            <person name="Gladieux P."/>
            <person name="Hiltunen Thoren M."/>
            <person name="Johannesson H."/>
        </authorList>
    </citation>
    <scope>NUCLEOTIDE SEQUENCE</scope>
    <source>
        <strain evidence="3">PSN293</strain>
    </source>
</reference>